<dbReference type="Gene3D" id="3.40.50.300">
    <property type="entry name" value="P-loop containing nucleotide triphosphate hydrolases"/>
    <property type="match status" value="1"/>
</dbReference>
<gene>
    <name evidence="5" type="ORF">SAMN05216474_0407</name>
</gene>
<proteinExistence type="predicted"/>
<keyword evidence="6" id="KW-1185">Reference proteome</keyword>
<dbReference type="InterPro" id="IPR027417">
    <property type="entry name" value="P-loop_NTPase"/>
</dbReference>
<dbReference type="SUPFAM" id="SSF52540">
    <property type="entry name" value="P-loop containing nucleoside triphosphate hydrolases"/>
    <property type="match status" value="1"/>
</dbReference>
<organism evidence="5 6">
    <name type="scientific">Lishizhenia tianjinensis</name>
    <dbReference type="NCBI Taxonomy" id="477690"/>
    <lineage>
        <taxon>Bacteria</taxon>
        <taxon>Pseudomonadati</taxon>
        <taxon>Bacteroidota</taxon>
        <taxon>Flavobacteriia</taxon>
        <taxon>Flavobacteriales</taxon>
        <taxon>Crocinitomicaceae</taxon>
        <taxon>Lishizhenia</taxon>
    </lineage>
</organism>
<dbReference type="OrthoDB" id="9802264at2"/>
<dbReference type="Proteomes" id="UP000236454">
    <property type="component" value="Unassembled WGS sequence"/>
</dbReference>
<dbReference type="PROSITE" id="PS00211">
    <property type="entry name" value="ABC_TRANSPORTER_1"/>
    <property type="match status" value="1"/>
</dbReference>
<dbReference type="InterPro" id="IPR050093">
    <property type="entry name" value="ABC_SmlMolc_Importer"/>
</dbReference>
<evidence type="ECO:0000256" key="2">
    <source>
        <dbReference type="ARBA" id="ARBA00022741"/>
    </source>
</evidence>
<dbReference type="PANTHER" id="PTHR42781:SF4">
    <property type="entry name" value="SPERMIDINE_PUTRESCINE IMPORT ATP-BINDING PROTEIN POTA"/>
    <property type="match status" value="1"/>
</dbReference>
<keyword evidence="3" id="KW-0067">ATP-binding</keyword>
<accession>A0A1I6XSL7</accession>
<dbReference type="GO" id="GO:0016887">
    <property type="term" value="F:ATP hydrolysis activity"/>
    <property type="evidence" value="ECO:0007669"/>
    <property type="project" value="InterPro"/>
</dbReference>
<protein>
    <submittedName>
        <fullName evidence="5">ABC transporter</fullName>
    </submittedName>
</protein>
<dbReference type="PROSITE" id="PS50893">
    <property type="entry name" value="ABC_TRANSPORTER_2"/>
    <property type="match status" value="1"/>
</dbReference>
<evidence type="ECO:0000313" key="5">
    <source>
        <dbReference type="EMBL" id="SFT41033.1"/>
    </source>
</evidence>
<dbReference type="InterPro" id="IPR017871">
    <property type="entry name" value="ABC_transporter-like_CS"/>
</dbReference>
<evidence type="ECO:0000256" key="1">
    <source>
        <dbReference type="ARBA" id="ARBA00022448"/>
    </source>
</evidence>
<dbReference type="Pfam" id="PF00005">
    <property type="entry name" value="ABC_tran"/>
    <property type="match status" value="1"/>
</dbReference>
<dbReference type="RefSeq" id="WP_090245765.1">
    <property type="nucleotide sequence ID" value="NZ_FPAS01000001.1"/>
</dbReference>
<keyword evidence="1" id="KW-0813">Transport</keyword>
<evidence type="ECO:0000259" key="4">
    <source>
        <dbReference type="PROSITE" id="PS50893"/>
    </source>
</evidence>
<evidence type="ECO:0000313" key="6">
    <source>
        <dbReference type="Proteomes" id="UP000236454"/>
    </source>
</evidence>
<dbReference type="STRING" id="477690.SAMN05216474_0407"/>
<name>A0A1I6XSL7_9FLAO</name>
<sequence>MLKVTDLSFNYPDNPDTFTQLNMEVAEGEVAAVVGPSGSGKSTFLQCLGGLLQPKEGKIKINGEKVLGLFEQLIAGHDDIALVNQDFALDDYHTTEENIRNIILNLPKKERDEFVQELLDLLDLNLVAKQQAITLSGGERQRLSLARALAKEPKLLLLDEPFSHLDIHLRRKVGHYIKKLCEIRKMSVILVTHEGEEALSWADTLYFFYKHKMKKRGAPLAVYNAPKDYFEASFFGECNVVVIDKKEYFFRPHAYGLSKDDTYKHQLEISYQYADFRGAYFANFFTCGEEEIVLYAPNNLKELNTCYV</sequence>
<feature type="domain" description="ABC transporter" evidence="4">
    <location>
        <begin position="2"/>
        <end position="235"/>
    </location>
</feature>
<reference evidence="5 6" key="1">
    <citation type="submission" date="2016-10" db="EMBL/GenBank/DDBJ databases">
        <authorList>
            <person name="de Groot N.N."/>
        </authorList>
    </citation>
    <scope>NUCLEOTIDE SEQUENCE [LARGE SCALE GENOMIC DNA]</scope>
    <source>
        <strain evidence="5 6">CGMCC 1.7005</strain>
    </source>
</reference>
<keyword evidence="2" id="KW-0547">Nucleotide-binding</keyword>
<dbReference type="InterPro" id="IPR003439">
    <property type="entry name" value="ABC_transporter-like_ATP-bd"/>
</dbReference>
<dbReference type="GO" id="GO:0005524">
    <property type="term" value="F:ATP binding"/>
    <property type="evidence" value="ECO:0007669"/>
    <property type="project" value="UniProtKB-KW"/>
</dbReference>
<dbReference type="EMBL" id="FPAS01000001">
    <property type="protein sequence ID" value="SFT41033.1"/>
    <property type="molecule type" value="Genomic_DNA"/>
</dbReference>
<dbReference type="InterPro" id="IPR003593">
    <property type="entry name" value="AAA+_ATPase"/>
</dbReference>
<dbReference type="PANTHER" id="PTHR42781">
    <property type="entry name" value="SPERMIDINE/PUTRESCINE IMPORT ATP-BINDING PROTEIN POTA"/>
    <property type="match status" value="1"/>
</dbReference>
<dbReference type="AlphaFoldDB" id="A0A1I6XSL7"/>
<evidence type="ECO:0000256" key="3">
    <source>
        <dbReference type="ARBA" id="ARBA00022840"/>
    </source>
</evidence>
<dbReference type="SMART" id="SM00382">
    <property type="entry name" value="AAA"/>
    <property type="match status" value="1"/>
</dbReference>